<dbReference type="EMBL" id="MFGB01000001">
    <property type="protein sequence ID" value="OGF28201.1"/>
    <property type="molecule type" value="Genomic_DNA"/>
</dbReference>
<dbReference type="SUPFAM" id="SSF54593">
    <property type="entry name" value="Glyoxalase/Bleomycin resistance protein/Dihydroxybiphenyl dioxygenase"/>
    <property type="match status" value="1"/>
</dbReference>
<feature type="domain" description="PhnB-like" evidence="1">
    <location>
        <begin position="15"/>
        <end position="135"/>
    </location>
</feature>
<dbReference type="InterPro" id="IPR009725">
    <property type="entry name" value="3_dmu_93_MTrfase"/>
</dbReference>
<dbReference type="AlphaFoldDB" id="A0A1F5SPP9"/>
<dbReference type="Gene3D" id="3.10.180.10">
    <property type="entry name" value="2,3-Dihydroxybiphenyl 1,2-Dioxygenase, domain 1"/>
    <property type="match status" value="1"/>
</dbReference>
<evidence type="ECO:0000313" key="3">
    <source>
        <dbReference type="Proteomes" id="UP000178367"/>
    </source>
</evidence>
<dbReference type="InterPro" id="IPR029068">
    <property type="entry name" value="Glyas_Bleomycin-R_OHBP_Dase"/>
</dbReference>
<reference evidence="2 3" key="1">
    <citation type="journal article" date="2016" name="Nat. Commun.">
        <title>Thousands of microbial genomes shed light on interconnected biogeochemical processes in an aquifer system.</title>
        <authorList>
            <person name="Anantharaman K."/>
            <person name="Brown C.T."/>
            <person name="Hug L.A."/>
            <person name="Sharon I."/>
            <person name="Castelle C.J."/>
            <person name="Probst A.J."/>
            <person name="Thomas B.C."/>
            <person name="Singh A."/>
            <person name="Wilkins M.J."/>
            <person name="Karaoz U."/>
            <person name="Brodie E.L."/>
            <person name="Williams K.H."/>
            <person name="Hubbard S.S."/>
            <person name="Banfield J.F."/>
        </authorList>
    </citation>
    <scope>NUCLEOTIDE SEQUENCE [LARGE SCALE GENOMIC DNA]</scope>
</reference>
<organism evidence="2 3">
    <name type="scientific">Candidatus Falkowbacteria bacterium RIFOXYA2_FULL_47_19</name>
    <dbReference type="NCBI Taxonomy" id="1797994"/>
    <lineage>
        <taxon>Bacteria</taxon>
        <taxon>Candidatus Falkowiibacteriota</taxon>
    </lineage>
</organism>
<dbReference type="Proteomes" id="UP000178367">
    <property type="component" value="Unassembled WGS sequence"/>
</dbReference>
<dbReference type="CDD" id="cd06588">
    <property type="entry name" value="PhnB_like"/>
    <property type="match status" value="1"/>
</dbReference>
<dbReference type="Pfam" id="PF06983">
    <property type="entry name" value="3-dmu-9_3-mt"/>
    <property type="match status" value="1"/>
</dbReference>
<dbReference type="InterPro" id="IPR028973">
    <property type="entry name" value="PhnB-like"/>
</dbReference>
<gene>
    <name evidence="2" type="ORF">A2227_05410</name>
</gene>
<accession>A0A1F5SPP9</accession>
<proteinExistence type="predicted"/>
<dbReference type="PANTHER" id="PTHR33990">
    <property type="entry name" value="PROTEIN YJDN-RELATED"/>
    <property type="match status" value="1"/>
</dbReference>
<evidence type="ECO:0000259" key="1">
    <source>
        <dbReference type="Pfam" id="PF06983"/>
    </source>
</evidence>
<dbReference type="STRING" id="1797994.A2227_05410"/>
<comment type="caution">
    <text evidence="2">The sequence shown here is derived from an EMBL/GenBank/DDBJ whole genome shotgun (WGS) entry which is preliminary data.</text>
</comment>
<name>A0A1F5SPP9_9BACT</name>
<evidence type="ECO:0000313" key="2">
    <source>
        <dbReference type="EMBL" id="OGF28201.1"/>
    </source>
</evidence>
<dbReference type="PIRSF" id="PIRSF021700">
    <property type="entry name" value="3_dmu_93_MTrfase"/>
    <property type="match status" value="1"/>
</dbReference>
<sequence>MKIKSLIKLTLKHMQKITPFLWFDKEAEEAVEFYTSVFKNSEKGKITRYTEEGREIHGMPAGTVMTVDFRIEGQNFTALNGGSTFGFTEAVSFVINCESQDEVDYYWEKLSRGGDPKAQVCGWLKDKYGVSWQVVPVVLSELLNGVNSEEVMKELLKMKKIEIAKLKRASELKQK</sequence>
<protein>
    <recommendedName>
        <fullName evidence="1">PhnB-like domain-containing protein</fullName>
    </recommendedName>
</protein>